<evidence type="ECO:0000259" key="4">
    <source>
        <dbReference type="Pfam" id="PF13556"/>
    </source>
</evidence>
<evidence type="ECO:0000259" key="5">
    <source>
        <dbReference type="Pfam" id="PF17853"/>
    </source>
</evidence>
<feature type="domain" description="PucR C-terminal helix-turn-helix" evidence="4">
    <location>
        <begin position="330"/>
        <end position="387"/>
    </location>
</feature>
<keyword evidence="7" id="KW-1185">Reference proteome</keyword>
<dbReference type="InterPro" id="IPR051448">
    <property type="entry name" value="CdaR-like_regulators"/>
</dbReference>
<organism evidence="6 7">
    <name type="scientific">Paraburkholderia sabiae</name>
    <dbReference type="NCBI Taxonomy" id="273251"/>
    <lineage>
        <taxon>Bacteria</taxon>
        <taxon>Pseudomonadati</taxon>
        <taxon>Pseudomonadota</taxon>
        <taxon>Betaproteobacteria</taxon>
        <taxon>Burkholderiales</taxon>
        <taxon>Burkholderiaceae</taxon>
        <taxon>Paraburkholderia</taxon>
    </lineage>
</organism>
<evidence type="ECO:0000313" key="6">
    <source>
        <dbReference type="EMBL" id="MEM5289869.1"/>
    </source>
</evidence>
<dbReference type="PANTHER" id="PTHR33744:SF15">
    <property type="entry name" value="CARBOHYDRATE DIACID REGULATOR"/>
    <property type="match status" value="1"/>
</dbReference>
<sequence length="392" mass="43851">MNGRIDSRLAAQIVEQVTNVLPFDINVMDAKGSVVASTDPTRVGTFHSGAQMVLGSSREVEIDDATAARITNVRPGVNLPLVVRGKLIGVVGLTGAPDEVRRFGKLLQGMAQLILEREQLTLELRREERHKEEFIRQAINERSESSREDLAAWAERLGIDLTVTRCAVLCRFTFNQTDQNALLSELEQVQAHLTAQRPDFMVARSSLSELAIFREFEVDAANPYQAAETAHKVLHEVKTLIASVCKRSFLLALGVALPNIDGLRQSWTCAINTLQAGEAQRSNGAGEHCFSYYDHRLAVLFSTLPDNWALAELLLPLRRLLDTERDAPLLQHTLNVWYEHEAHPTRTAKALGIHRNTLDYRLKKINDATGLNLSTFEDSVMMYIALRRMTCN</sequence>
<dbReference type="InterPro" id="IPR009057">
    <property type="entry name" value="Homeodomain-like_sf"/>
</dbReference>
<name>A0ABU9QKC4_9BURK</name>
<accession>A0ABU9QKC4</accession>
<feature type="coiled-coil region" evidence="2">
    <location>
        <begin position="110"/>
        <end position="137"/>
    </location>
</feature>
<comment type="similarity">
    <text evidence="1">Belongs to the CdaR family.</text>
</comment>
<gene>
    <name evidence="6" type="ORF">V4C55_29520</name>
</gene>
<comment type="caution">
    <text evidence="6">The sequence shown here is derived from an EMBL/GenBank/DDBJ whole genome shotgun (WGS) entry which is preliminary data.</text>
</comment>
<evidence type="ECO:0000256" key="2">
    <source>
        <dbReference type="SAM" id="Coils"/>
    </source>
</evidence>
<feature type="domain" description="CdaR GGDEF-like" evidence="5">
    <location>
        <begin position="146"/>
        <end position="275"/>
    </location>
</feature>
<dbReference type="Pfam" id="PF05651">
    <property type="entry name" value="Diacid_rec"/>
    <property type="match status" value="1"/>
</dbReference>
<evidence type="ECO:0000313" key="7">
    <source>
        <dbReference type="Proteomes" id="UP001494588"/>
    </source>
</evidence>
<dbReference type="SUPFAM" id="SSF46689">
    <property type="entry name" value="Homeodomain-like"/>
    <property type="match status" value="1"/>
</dbReference>
<evidence type="ECO:0000259" key="3">
    <source>
        <dbReference type="Pfam" id="PF05651"/>
    </source>
</evidence>
<dbReference type="InterPro" id="IPR025736">
    <property type="entry name" value="PucR_C-HTH_dom"/>
</dbReference>
<reference evidence="6 7" key="1">
    <citation type="submission" date="2024-01" db="EMBL/GenBank/DDBJ databases">
        <title>The diversity of rhizobia nodulating Mimosa spp. in eleven states of Brazil covering several biomes is determined by host plant, location, and edaphic factors.</title>
        <authorList>
            <person name="Rouws L."/>
            <person name="Barauna A."/>
            <person name="Beukes C."/>
            <person name="De Faria S.M."/>
            <person name="Gross E."/>
            <person name="Dos Reis Junior F.B."/>
            <person name="Simon M."/>
            <person name="Maluk M."/>
            <person name="Odee D.W."/>
            <person name="Kenicer G."/>
            <person name="Young J.P.W."/>
            <person name="Reis V.M."/>
            <person name="Zilli J."/>
            <person name="James E.K."/>
        </authorList>
    </citation>
    <scope>NUCLEOTIDE SEQUENCE [LARGE SCALE GENOMIC DNA]</scope>
    <source>
        <strain evidence="6 7">JPY77</strain>
    </source>
</reference>
<dbReference type="Pfam" id="PF13556">
    <property type="entry name" value="HTH_30"/>
    <property type="match status" value="1"/>
</dbReference>
<proteinExistence type="inferred from homology"/>
<evidence type="ECO:0000256" key="1">
    <source>
        <dbReference type="ARBA" id="ARBA00006754"/>
    </source>
</evidence>
<dbReference type="InterPro" id="IPR042070">
    <property type="entry name" value="PucR_C-HTH_sf"/>
</dbReference>
<feature type="domain" description="Putative sugar diacid recognition" evidence="3">
    <location>
        <begin position="5"/>
        <end position="137"/>
    </location>
</feature>
<dbReference type="Proteomes" id="UP001494588">
    <property type="component" value="Unassembled WGS sequence"/>
</dbReference>
<keyword evidence="2" id="KW-0175">Coiled coil</keyword>
<protein>
    <submittedName>
        <fullName evidence="6">Sugar diacid recognition domain-containing protein</fullName>
    </submittedName>
</protein>
<dbReference type="Gene3D" id="1.10.10.2840">
    <property type="entry name" value="PucR C-terminal helix-turn-helix domain"/>
    <property type="match status" value="1"/>
</dbReference>
<dbReference type="EMBL" id="JAZHGC010000030">
    <property type="protein sequence ID" value="MEM5289869.1"/>
    <property type="molecule type" value="Genomic_DNA"/>
</dbReference>
<dbReference type="InterPro" id="IPR008599">
    <property type="entry name" value="Diacid_rec"/>
</dbReference>
<dbReference type="Pfam" id="PF17853">
    <property type="entry name" value="GGDEF_2"/>
    <property type="match status" value="1"/>
</dbReference>
<dbReference type="RefSeq" id="WP_201658425.1">
    <property type="nucleotide sequence ID" value="NZ_CAJHCS010000030.1"/>
</dbReference>
<dbReference type="InterPro" id="IPR041522">
    <property type="entry name" value="CdaR_GGDEF"/>
</dbReference>
<dbReference type="PANTHER" id="PTHR33744">
    <property type="entry name" value="CARBOHYDRATE DIACID REGULATOR"/>
    <property type="match status" value="1"/>
</dbReference>